<protein>
    <recommendedName>
        <fullName evidence="6">BAG domain-containing protein</fullName>
    </recommendedName>
</protein>
<dbReference type="PROSITE" id="PS50053">
    <property type="entry name" value="UBIQUITIN_2"/>
    <property type="match status" value="1"/>
</dbReference>
<dbReference type="SMART" id="SM00264">
    <property type="entry name" value="BAG"/>
    <property type="match status" value="1"/>
</dbReference>
<dbReference type="InterPro" id="IPR000626">
    <property type="entry name" value="Ubiquitin-like_dom"/>
</dbReference>
<dbReference type="GO" id="GO:0000774">
    <property type="term" value="F:adenyl-nucleotide exchange factor activity"/>
    <property type="evidence" value="ECO:0007669"/>
    <property type="project" value="TreeGrafter"/>
</dbReference>
<dbReference type="InterPro" id="IPR036533">
    <property type="entry name" value="BAG_dom_sf"/>
</dbReference>
<dbReference type="Pfam" id="PF00240">
    <property type="entry name" value="ubiquitin"/>
    <property type="match status" value="1"/>
</dbReference>
<dbReference type="InterPro" id="IPR003103">
    <property type="entry name" value="BAG_domain"/>
</dbReference>
<dbReference type="SUPFAM" id="SSF63491">
    <property type="entry name" value="BAG domain"/>
    <property type="match status" value="1"/>
</dbReference>
<dbReference type="AlphaFoldDB" id="A0A3N4LTH4"/>
<dbReference type="CDD" id="cd17039">
    <property type="entry name" value="Ubl_ubiquitin_like"/>
    <property type="match status" value="1"/>
</dbReference>
<dbReference type="GO" id="GO:0005634">
    <property type="term" value="C:nucleus"/>
    <property type="evidence" value="ECO:0007669"/>
    <property type="project" value="TreeGrafter"/>
</dbReference>
<evidence type="ECO:0000259" key="2">
    <source>
        <dbReference type="PROSITE" id="PS50053"/>
    </source>
</evidence>
<evidence type="ECO:0000313" key="5">
    <source>
        <dbReference type="Proteomes" id="UP000267821"/>
    </source>
</evidence>
<organism evidence="4 5">
    <name type="scientific">Terfezia boudieri ATCC MYA-4762</name>
    <dbReference type="NCBI Taxonomy" id="1051890"/>
    <lineage>
        <taxon>Eukaryota</taxon>
        <taxon>Fungi</taxon>
        <taxon>Dikarya</taxon>
        <taxon>Ascomycota</taxon>
        <taxon>Pezizomycotina</taxon>
        <taxon>Pezizomycetes</taxon>
        <taxon>Pezizales</taxon>
        <taxon>Pezizaceae</taxon>
        <taxon>Terfezia</taxon>
    </lineage>
</organism>
<dbReference type="GO" id="GO:0051087">
    <property type="term" value="F:protein-folding chaperone binding"/>
    <property type="evidence" value="ECO:0007669"/>
    <property type="project" value="InterPro"/>
</dbReference>
<dbReference type="Gene3D" id="3.10.20.90">
    <property type="entry name" value="Phosphatidylinositol 3-kinase Catalytic Subunit, Chain A, domain 1"/>
    <property type="match status" value="1"/>
</dbReference>
<feature type="domain" description="BAG" evidence="3">
    <location>
        <begin position="300"/>
        <end position="357"/>
    </location>
</feature>
<dbReference type="Gene3D" id="1.20.58.120">
    <property type="entry name" value="BAG domain"/>
    <property type="match status" value="1"/>
</dbReference>
<dbReference type="GO" id="GO:0005829">
    <property type="term" value="C:cytosol"/>
    <property type="evidence" value="ECO:0007669"/>
    <property type="project" value="TreeGrafter"/>
</dbReference>
<proteinExistence type="predicted"/>
<evidence type="ECO:0008006" key="6">
    <source>
        <dbReference type="Google" id="ProtNLM"/>
    </source>
</evidence>
<dbReference type="InterPro" id="IPR039773">
    <property type="entry name" value="BAG_chaperone_regulator"/>
</dbReference>
<dbReference type="Pfam" id="PF02179">
    <property type="entry name" value="BAG"/>
    <property type="match status" value="1"/>
</dbReference>
<dbReference type="InParanoid" id="A0A3N4LTH4"/>
<sequence>MKDSEEKEKVKEPEKFELDEKVLKRKSQYDMQGFMLVFARTGPYVVHSIYDKWRSIVLNEMWDDFKVQYACIESILYVGIKQVDKGASVYNIGLPQQYIDSIESFLLTLHSSLPPTVRTVLSKYSSPDTPLIDLLPQILLTSGLVITTLFTMRKFFNNLTSNKAAGELEDPERTEDVIYVKHGKNDYEFQFPLGAISSGIVTVGALRAKAAQETGVDTSRISLVGLGRNLKDDSVTLRSLGMGSGTKVLCMASQQKPIPVKKPEIVTPPKQLSPSEKIEAVKQAVQDKTGALTQAFVSDPPTDAKDREDTHRKISETIMGELLKLDGIESDDPAVRLRRKEVVKEIQRVLETLDGALKKGGPSL</sequence>
<dbReference type="STRING" id="1051890.A0A3N4LTH4"/>
<keyword evidence="5" id="KW-1185">Reference proteome</keyword>
<dbReference type="SUPFAM" id="SSF54236">
    <property type="entry name" value="Ubiquitin-like"/>
    <property type="match status" value="1"/>
</dbReference>
<dbReference type="GO" id="GO:0050821">
    <property type="term" value="P:protein stabilization"/>
    <property type="evidence" value="ECO:0007669"/>
    <property type="project" value="TreeGrafter"/>
</dbReference>
<keyword evidence="1" id="KW-0143">Chaperone</keyword>
<dbReference type="EMBL" id="ML121539">
    <property type="protein sequence ID" value="RPB24978.1"/>
    <property type="molecule type" value="Genomic_DNA"/>
</dbReference>
<dbReference type="PROSITE" id="PS51035">
    <property type="entry name" value="BAG"/>
    <property type="match status" value="1"/>
</dbReference>
<dbReference type="Proteomes" id="UP000267821">
    <property type="component" value="Unassembled WGS sequence"/>
</dbReference>
<dbReference type="GO" id="GO:0016020">
    <property type="term" value="C:membrane"/>
    <property type="evidence" value="ECO:0007669"/>
    <property type="project" value="TreeGrafter"/>
</dbReference>
<dbReference type="OrthoDB" id="417450at2759"/>
<accession>A0A3N4LTH4</accession>
<dbReference type="InterPro" id="IPR029071">
    <property type="entry name" value="Ubiquitin-like_domsf"/>
</dbReference>
<dbReference type="PANTHER" id="PTHR12329:SF16">
    <property type="entry name" value="BAG FAMILY MOLECULAR CHAPERONE REGULATOR 1"/>
    <property type="match status" value="1"/>
</dbReference>
<evidence type="ECO:0000313" key="4">
    <source>
        <dbReference type="EMBL" id="RPB24978.1"/>
    </source>
</evidence>
<evidence type="ECO:0000259" key="3">
    <source>
        <dbReference type="PROSITE" id="PS51035"/>
    </source>
</evidence>
<gene>
    <name evidence="4" type="ORF">L211DRAFT_867445</name>
</gene>
<name>A0A3N4LTH4_9PEZI</name>
<reference evidence="4 5" key="1">
    <citation type="journal article" date="2018" name="Nat. Ecol. Evol.">
        <title>Pezizomycetes genomes reveal the molecular basis of ectomycorrhizal truffle lifestyle.</title>
        <authorList>
            <person name="Murat C."/>
            <person name="Payen T."/>
            <person name="Noel B."/>
            <person name="Kuo A."/>
            <person name="Morin E."/>
            <person name="Chen J."/>
            <person name="Kohler A."/>
            <person name="Krizsan K."/>
            <person name="Balestrini R."/>
            <person name="Da Silva C."/>
            <person name="Montanini B."/>
            <person name="Hainaut M."/>
            <person name="Levati E."/>
            <person name="Barry K.W."/>
            <person name="Belfiori B."/>
            <person name="Cichocki N."/>
            <person name="Clum A."/>
            <person name="Dockter R.B."/>
            <person name="Fauchery L."/>
            <person name="Guy J."/>
            <person name="Iotti M."/>
            <person name="Le Tacon F."/>
            <person name="Lindquist E.A."/>
            <person name="Lipzen A."/>
            <person name="Malagnac F."/>
            <person name="Mello A."/>
            <person name="Molinier V."/>
            <person name="Miyauchi S."/>
            <person name="Poulain J."/>
            <person name="Riccioni C."/>
            <person name="Rubini A."/>
            <person name="Sitrit Y."/>
            <person name="Splivallo R."/>
            <person name="Traeger S."/>
            <person name="Wang M."/>
            <person name="Zifcakova L."/>
            <person name="Wipf D."/>
            <person name="Zambonelli A."/>
            <person name="Paolocci F."/>
            <person name="Nowrousian M."/>
            <person name="Ottonello S."/>
            <person name="Baldrian P."/>
            <person name="Spatafora J.W."/>
            <person name="Henrissat B."/>
            <person name="Nagy L.G."/>
            <person name="Aury J.M."/>
            <person name="Wincker P."/>
            <person name="Grigoriev I.V."/>
            <person name="Bonfante P."/>
            <person name="Martin F.M."/>
        </authorList>
    </citation>
    <scope>NUCLEOTIDE SEQUENCE [LARGE SCALE GENOMIC DNA]</scope>
    <source>
        <strain evidence="4 5">ATCC MYA-4762</strain>
    </source>
</reference>
<dbReference type="PANTHER" id="PTHR12329">
    <property type="entry name" value="BCL2-ASSOCIATED ATHANOGENE"/>
    <property type="match status" value="1"/>
</dbReference>
<feature type="domain" description="Ubiquitin-like" evidence="2">
    <location>
        <begin position="202"/>
        <end position="257"/>
    </location>
</feature>
<evidence type="ECO:0000256" key="1">
    <source>
        <dbReference type="ARBA" id="ARBA00023186"/>
    </source>
</evidence>